<organism evidence="4 5">
    <name type="scientific">Photobacterium marinum</name>
    <dbReference type="NCBI Taxonomy" id="1056511"/>
    <lineage>
        <taxon>Bacteria</taxon>
        <taxon>Pseudomonadati</taxon>
        <taxon>Pseudomonadota</taxon>
        <taxon>Gammaproteobacteria</taxon>
        <taxon>Vibrionales</taxon>
        <taxon>Vibrionaceae</taxon>
        <taxon>Photobacterium</taxon>
    </lineage>
</organism>
<feature type="transmembrane region" description="Helical" evidence="1">
    <location>
        <begin position="166"/>
        <end position="184"/>
    </location>
</feature>
<evidence type="ECO:0000259" key="3">
    <source>
        <dbReference type="Pfam" id="PF19040"/>
    </source>
</evidence>
<dbReference type="InterPro" id="IPR002656">
    <property type="entry name" value="Acyl_transf_3_dom"/>
</dbReference>
<dbReference type="EMBL" id="AMZO01000012">
    <property type="protein sequence ID" value="ELR66087.1"/>
    <property type="molecule type" value="Genomic_DNA"/>
</dbReference>
<keyword evidence="5" id="KW-1185">Reference proteome</keyword>
<evidence type="ECO:0000259" key="2">
    <source>
        <dbReference type="Pfam" id="PF01757"/>
    </source>
</evidence>
<feature type="transmembrane region" description="Helical" evidence="1">
    <location>
        <begin position="72"/>
        <end position="92"/>
    </location>
</feature>
<evidence type="ECO:0000256" key="1">
    <source>
        <dbReference type="SAM" id="Phobius"/>
    </source>
</evidence>
<accession>L8JF87</accession>
<dbReference type="GO" id="GO:0016020">
    <property type="term" value="C:membrane"/>
    <property type="evidence" value="ECO:0007669"/>
    <property type="project" value="TreeGrafter"/>
</dbReference>
<sequence length="615" mass="70695">MNFRYDINGLRAIAVIAVVLFHFNPSWVPGGFAGVDVFFVISGFLMTGIIFRGLENNSFSLPKFYLARANRIIPALVAMCLALLIFGWFNLIPIDYRALGNEVVNAIIFVSNIIYSSKNGYFDATSHEKWLLHTWSLSVEWQFYIVYPILLLALKRFFSIETIKKLIIATTLIGFSYSVFATIYQPDSAYYLLASRAWEMLFGGIAYLYPWSFKESQKKLLELSGLALIFISYAFISSDTPWPGHFALLPVIGTYLVIVANRQNSLVTNNPIFQAMGKWSYSIYLWHWPLVVFGEWNKMDNFFIIGIAASIILGCISFKFIENKQSGLVKHIFIKDKYFRGAVTVLLLGGLVHHFDGVDIRYNESQQSLYSSIKKAKEDWAYPDANLDVNGLKIRRIQNHEQTDKNILFIGASHIEQTYPYVSALNNKYNVYYLTMGGCFVTPSMNSQKEEDGDCSNIKDYMSLMDKVNFDKVVTSFYCFDCFISKNKSVREEQVEKRIREYDEFLKDIKSRSKEVFLILGEPQGDEFSPVKTARHNLKPYVPLNKVVESYSLHNHALSELKELNDVNVINPLNYLCKDGVCPTRDGNNFFYRDSNHMRPWYAKEKLSYLSPILS</sequence>
<keyword evidence="4" id="KW-0808">Transferase</keyword>
<dbReference type="InterPro" id="IPR050879">
    <property type="entry name" value="Acyltransferase_3"/>
</dbReference>
<comment type="caution">
    <text evidence="4">The sequence shown here is derived from an EMBL/GenBank/DDBJ whole genome shotgun (WGS) entry which is preliminary data.</text>
</comment>
<reference evidence="4 5" key="1">
    <citation type="submission" date="2012-12" db="EMBL/GenBank/DDBJ databases">
        <title>Genome Assembly of Photobacterium sp. AK15.</title>
        <authorList>
            <person name="Khatri I."/>
            <person name="Vaidya B."/>
            <person name="Srinivas T.N.R."/>
            <person name="Subramanian S."/>
            <person name="Pinnaka A."/>
        </authorList>
    </citation>
    <scope>NUCLEOTIDE SEQUENCE [LARGE SCALE GENOMIC DNA]</scope>
    <source>
        <strain evidence="4 5">AK15</strain>
    </source>
</reference>
<proteinExistence type="predicted"/>
<dbReference type="Pfam" id="PF01757">
    <property type="entry name" value="Acyl_transf_3"/>
    <property type="match status" value="1"/>
</dbReference>
<dbReference type="AlphaFoldDB" id="L8JF87"/>
<feature type="transmembrane region" description="Helical" evidence="1">
    <location>
        <begin position="242"/>
        <end position="260"/>
    </location>
</feature>
<keyword evidence="4" id="KW-0012">Acyltransferase</keyword>
<feature type="transmembrane region" description="Helical" evidence="1">
    <location>
        <begin position="190"/>
        <end position="208"/>
    </location>
</feature>
<dbReference type="GO" id="GO:0016747">
    <property type="term" value="F:acyltransferase activity, transferring groups other than amino-acyl groups"/>
    <property type="evidence" value="ECO:0007669"/>
    <property type="project" value="InterPro"/>
</dbReference>
<evidence type="ECO:0000313" key="5">
    <source>
        <dbReference type="Proteomes" id="UP000011134"/>
    </source>
</evidence>
<evidence type="ECO:0000313" key="4">
    <source>
        <dbReference type="EMBL" id="ELR66087.1"/>
    </source>
</evidence>
<feature type="transmembrane region" description="Helical" evidence="1">
    <location>
        <begin position="220"/>
        <end position="236"/>
    </location>
</feature>
<dbReference type="InterPro" id="IPR043968">
    <property type="entry name" value="SGNH"/>
</dbReference>
<feature type="transmembrane region" description="Helical" evidence="1">
    <location>
        <begin position="135"/>
        <end position="154"/>
    </location>
</feature>
<keyword evidence="1" id="KW-1133">Transmembrane helix</keyword>
<protein>
    <submittedName>
        <fullName evidence="4">Acyltransferase family protein</fullName>
    </submittedName>
</protein>
<feature type="transmembrane region" description="Helical" evidence="1">
    <location>
        <begin position="272"/>
        <end position="290"/>
    </location>
</feature>
<dbReference type="PATRIC" id="fig|1056511.3.peg.1900"/>
<dbReference type="PANTHER" id="PTHR23028:SF53">
    <property type="entry name" value="ACYL_TRANSF_3 DOMAIN-CONTAINING PROTEIN"/>
    <property type="match status" value="1"/>
</dbReference>
<gene>
    <name evidence="4" type="ORF">C942_00415</name>
</gene>
<feature type="transmembrane region" description="Helical" evidence="1">
    <location>
        <begin position="7"/>
        <end position="24"/>
    </location>
</feature>
<keyword evidence="1" id="KW-0472">Membrane</keyword>
<dbReference type="Pfam" id="PF19040">
    <property type="entry name" value="SGNH"/>
    <property type="match status" value="1"/>
</dbReference>
<dbReference type="GO" id="GO:0009103">
    <property type="term" value="P:lipopolysaccharide biosynthetic process"/>
    <property type="evidence" value="ECO:0007669"/>
    <property type="project" value="TreeGrafter"/>
</dbReference>
<feature type="domain" description="Acyltransferase 3" evidence="2">
    <location>
        <begin position="5"/>
        <end position="295"/>
    </location>
</feature>
<dbReference type="Proteomes" id="UP000011134">
    <property type="component" value="Unassembled WGS sequence"/>
</dbReference>
<keyword evidence="1" id="KW-0812">Transmembrane</keyword>
<dbReference type="OrthoDB" id="9767863at2"/>
<dbReference type="RefSeq" id="WP_007464949.1">
    <property type="nucleotide sequence ID" value="NZ_AMZO01000012.1"/>
</dbReference>
<feature type="domain" description="SGNH" evidence="3">
    <location>
        <begin position="402"/>
        <end position="603"/>
    </location>
</feature>
<dbReference type="PANTHER" id="PTHR23028">
    <property type="entry name" value="ACETYLTRANSFERASE"/>
    <property type="match status" value="1"/>
</dbReference>
<name>L8JF87_9GAMM</name>
<feature type="transmembrane region" description="Helical" evidence="1">
    <location>
        <begin position="302"/>
        <end position="321"/>
    </location>
</feature>
<feature type="transmembrane region" description="Helical" evidence="1">
    <location>
        <begin position="30"/>
        <end position="51"/>
    </location>
</feature>